<keyword evidence="1" id="KW-0175">Coiled coil</keyword>
<evidence type="ECO:0008006" key="4">
    <source>
        <dbReference type="Google" id="ProtNLM"/>
    </source>
</evidence>
<dbReference type="GeneID" id="26633171"/>
<protein>
    <recommendedName>
        <fullName evidence="4">DUF1351 domain-containing protein</fullName>
    </recommendedName>
</protein>
<reference evidence="2 3" key="1">
    <citation type="journal article" date="2016" name="Appl. Environ. Microbiol.">
        <title>Genomic Diversity of Phages Infecting Probiotic Strains of Lactobacillus paracasei.</title>
        <authorList>
            <person name="Mercanti D.J."/>
            <person name="Rousseau G.M."/>
            <person name="Capra M.L."/>
            <person name="Quiberoni A."/>
            <person name="Tremblay D.M."/>
            <person name="Labrie S.J."/>
            <person name="Moineau S."/>
        </authorList>
    </citation>
    <scope>NUCLEOTIDE SEQUENCE [LARGE SCALE GENOMIC DNA]</scope>
</reference>
<gene>
    <name evidence="2" type="ORF">CL1_31</name>
</gene>
<dbReference type="OrthoDB" id="8174at10239"/>
<dbReference type="RefSeq" id="YP_009206687.1">
    <property type="nucleotide sequence ID" value="NC_028888.1"/>
</dbReference>
<organism evidence="2 3">
    <name type="scientific">Lactobacillus phage CL1</name>
    <dbReference type="NCBI Taxonomy" id="1739607"/>
    <lineage>
        <taxon>Viruses</taxon>
        <taxon>Duplodnaviria</taxon>
        <taxon>Heunggongvirae</taxon>
        <taxon>Uroviricota</taxon>
        <taxon>Caudoviricetes</taxon>
        <taxon>Colunavirus</taxon>
        <taxon>Colunavirus CL1</taxon>
    </lineage>
</organism>
<dbReference type="Proteomes" id="UP000201898">
    <property type="component" value="Segment"/>
</dbReference>
<dbReference type="KEGG" id="vg:26633171"/>
<dbReference type="Pfam" id="PF07083">
    <property type="entry name" value="DUF1351"/>
    <property type="match status" value="1"/>
</dbReference>
<evidence type="ECO:0000313" key="3">
    <source>
        <dbReference type="Proteomes" id="UP000201898"/>
    </source>
</evidence>
<name>A0A0P0IUT1_9CAUD</name>
<keyword evidence="3" id="KW-1185">Reference proteome</keyword>
<proteinExistence type="predicted"/>
<evidence type="ECO:0000256" key="1">
    <source>
        <dbReference type="SAM" id="Coils"/>
    </source>
</evidence>
<accession>A0A0P0IUT1</accession>
<sequence length="302" mass="33692">MKTNGELPASLNNFRVDYKPSVLVLQHADELAANIKQYTNKYRGLVITPETLPQAKASRADLNKLSKALNDKRIEVMREYNKPYDVFKSKIDAMISNISEAKAEIDDGIKKQELLEAEQRKQQVLADIMEIAHSRGLAPDDIEFNDKWLNKSLSKLERTRQIGDAADFVVKQREQLAAAKTAVTKYAQAMGLDAGGWVAQVDQGSSQLDIMARIDAYVARQKREAEEARKRAEAQAAIDALHQKKVGDKVVDTNTGEVVSQPKPEPVIGHYQFEVVGTFDEAQSVADFMTEQGIEFISLEGK</sequence>
<dbReference type="InterPro" id="IPR009785">
    <property type="entry name" value="Prophage_Lj928_Orf309"/>
</dbReference>
<dbReference type="EMBL" id="KR905066">
    <property type="protein sequence ID" value="ALJ97741.1"/>
    <property type="molecule type" value="Genomic_DNA"/>
</dbReference>
<feature type="coiled-coil region" evidence="1">
    <location>
        <begin position="211"/>
        <end position="238"/>
    </location>
</feature>
<evidence type="ECO:0000313" key="2">
    <source>
        <dbReference type="EMBL" id="ALJ97741.1"/>
    </source>
</evidence>